<evidence type="ECO:0000259" key="2">
    <source>
        <dbReference type="PROSITE" id="PS50404"/>
    </source>
</evidence>
<comment type="similarity">
    <text evidence="1">Belongs to the GST superfamily.</text>
</comment>
<dbReference type="InterPro" id="IPR004045">
    <property type="entry name" value="Glutathione_S-Trfase_N"/>
</dbReference>
<reference evidence="4" key="1">
    <citation type="journal article" date="2018" name="Nat. Microbiol.">
        <title>Leveraging single-cell genomics to expand the fungal tree of life.</title>
        <authorList>
            <person name="Ahrendt S.R."/>
            <person name="Quandt C.A."/>
            <person name="Ciobanu D."/>
            <person name="Clum A."/>
            <person name="Salamov A."/>
            <person name="Andreopoulos B."/>
            <person name="Cheng J.F."/>
            <person name="Woyke T."/>
            <person name="Pelin A."/>
            <person name="Henrissat B."/>
            <person name="Reynolds N.K."/>
            <person name="Benny G.L."/>
            <person name="Smith M.E."/>
            <person name="James T.Y."/>
            <person name="Grigoriev I.V."/>
        </authorList>
    </citation>
    <scope>NUCLEOTIDE SEQUENCE [LARGE SCALE GENOMIC DNA]</scope>
</reference>
<dbReference type="SFLD" id="SFLDS00019">
    <property type="entry name" value="Glutathione_Transferase_(cytos"/>
    <property type="match status" value="1"/>
</dbReference>
<dbReference type="PANTHER" id="PTHR44051">
    <property type="entry name" value="GLUTATHIONE S-TRANSFERASE-RELATED"/>
    <property type="match status" value="1"/>
</dbReference>
<evidence type="ECO:0000313" key="4">
    <source>
        <dbReference type="Proteomes" id="UP000269721"/>
    </source>
</evidence>
<dbReference type="SFLD" id="SFLDG00358">
    <property type="entry name" value="Main_(cytGST)"/>
    <property type="match status" value="1"/>
</dbReference>
<dbReference type="EMBL" id="ML000369">
    <property type="protein sequence ID" value="RKO84206.1"/>
    <property type="molecule type" value="Genomic_DNA"/>
</dbReference>
<dbReference type="Gene3D" id="3.40.30.10">
    <property type="entry name" value="Glutaredoxin"/>
    <property type="match status" value="1"/>
</dbReference>
<evidence type="ECO:0000256" key="1">
    <source>
        <dbReference type="ARBA" id="ARBA00007409"/>
    </source>
</evidence>
<dbReference type="InterPro" id="IPR040079">
    <property type="entry name" value="Glutathione_S-Trfase"/>
</dbReference>
<dbReference type="PANTHER" id="PTHR44051:SF9">
    <property type="entry name" value="GLUTATHIONE S-TRANSFERASE 1"/>
    <property type="match status" value="1"/>
</dbReference>
<dbReference type="Gene3D" id="1.20.1050.10">
    <property type="match status" value="1"/>
</dbReference>
<accession>A0A4P9W2A0</accession>
<gene>
    <name evidence="3" type="ORF">BDK51DRAFT_22823</name>
</gene>
<dbReference type="InterPro" id="IPR036282">
    <property type="entry name" value="Glutathione-S-Trfase_C_sf"/>
</dbReference>
<dbReference type="SUPFAM" id="SSF52833">
    <property type="entry name" value="Thioredoxin-like"/>
    <property type="match status" value="1"/>
</dbReference>
<keyword evidence="4" id="KW-1185">Reference proteome</keyword>
<feature type="non-terminal residue" evidence="3">
    <location>
        <position position="1"/>
    </location>
</feature>
<dbReference type="Proteomes" id="UP000269721">
    <property type="component" value="Unassembled WGS sequence"/>
</dbReference>
<name>A0A4P9W2A0_9FUNG</name>
<sequence>NRSRSLRIVWLLEELNIPYEIKNYIRGADGLAPKELLDVHPLGKSPVISDGDRVIAESGVIVDYLIKKYGNGKFLPTEENYLDNEYWNHFSEGTLMSAVVMKVIFTKIPAQVPFFIRPLANMICSGFDAGYVKPNVDRSVAFSEDTLKKRGDGWIAGGDKDGNPTAADFMMVFPLQAGVGLGVVPEDSAIKAYIARATGRDAYKRAVERGGV</sequence>
<dbReference type="PROSITE" id="PS50404">
    <property type="entry name" value="GST_NTER"/>
    <property type="match status" value="1"/>
</dbReference>
<feature type="domain" description="GST N-terminal" evidence="2">
    <location>
        <begin position="1"/>
        <end position="73"/>
    </location>
</feature>
<dbReference type="CDD" id="cd03046">
    <property type="entry name" value="GST_N_GTT1_like"/>
    <property type="match status" value="1"/>
</dbReference>
<dbReference type="OrthoDB" id="2098326at2759"/>
<dbReference type="SUPFAM" id="SSF47616">
    <property type="entry name" value="GST C-terminal domain-like"/>
    <property type="match status" value="1"/>
</dbReference>
<dbReference type="AlphaFoldDB" id="A0A4P9W2A0"/>
<organism evidence="3 4">
    <name type="scientific">Blyttiomyces helicus</name>
    <dbReference type="NCBI Taxonomy" id="388810"/>
    <lineage>
        <taxon>Eukaryota</taxon>
        <taxon>Fungi</taxon>
        <taxon>Fungi incertae sedis</taxon>
        <taxon>Chytridiomycota</taxon>
        <taxon>Chytridiomycota incertae sedis</taxon>
        <taxon>Chytridiomycetes</taxon>
        <taxon>Chytridiomycetes incertae sedis</taxon>
        <taxon>Blyttiomyces</taxon>
    </lineage>
</organism>
<dbReference type="Pfam" id="PF13409">
    <property type="entry name" value="GST_N_2"/>
    <property type="match status" value="1"/>
</dbReference>
<evidence type="ECO:0000313" key="3">
    <source>
        <dbReference type="EMBL" id="RKO84206.1"/>
    </source>
</evidence>
<proteinExistence type="inferred from homology"/>
<dbReference type="InterPro" id="IPR036249">
    <property type="entry name" value="Thioredoxin-like_sf"/>
</dbReference>
<protein>
    <recommendedName>
        <fullName evidence="2">GST N-terminal domain-containing protein</fullName>
    </recommendedName>
</protein>